<name>A0A517W2M3_9PLAN</name>
<dbReference type="Proteomes" id="UP000318704">
    <property type="component" value="Chromosome"/>
</dbReference>
<dbReference type="EMBL" id="CP037920">
    <property type="protein sequence ID" value="QDT99498.1"/>
    <property type="molecule type" value="Genomic_DNA"/>
</dbReference>
<evidence type="ECO:0008006" key="3">
    <source>
        <dbReference type="Google" id="ProtNLM"/>
    </source>
</evidence>
<dbReference type="InterPro" id="IPR017850">
    <property type="entry name" value="Alkaline_phosphatase_core_sf"/>
</dbReference>
<dbReference type="PANTHER" id="PTHR43737:SF1">
    <property type="entry name" value="DUF1501 DOMAIN-CONTAINING PROTEIN"/>
    <property type="match status" value="1"/>
</dbReference>
<evidence type="ECO:0000313" key="2">
    <source>
        <dbReference type="Proteomes" id="UP000318704"/>
    </source>
</evidence>
<protein>
    <recommendedName>
        <fullName evidence="3">DUF1501 domain-containing protein</fullName>
    </recommendedName>
</protein>
<dbReference type="InterPro" id="IPR010869">
    <property type="entry name" value="DUF1501"/>
</dbReference>
<reference evidence="1 2" key="1">
    <citation type="submission" date="2019-03" db="EMBL/GenBank/DDBJ databases">
        <title>Deep-cultivation of Planctomycetes and their phenomic and genomic characterization uncovers novel biology.</title>
        <authorList>
            <person name="Wiegand S."/>
            <person name="Jogler M."/>
            <person name="Boedeker C."/>
            <person name="Pinto D."/>
            <person name="Vollmers J."/>
            <person name="Rivas-Marin E."/>
            <person name="Kohn T."/>
            <person name="Peeters S.H."/>
            <person name="Heuer A."/>
            <person name="Rast P."/>
            <person name="Oberbeckmann S."/>
            <person name="Bunk B."/>
            <person name="Jeske O."/>
            <person name="Meyerdierks A."/>
            <person name="Storesund J.E."/>
            <person name="Kallscheuer N."/>
            <person name="Luecker S."/>
            <person name="Lage O.M."/>
            <person name="Pohl T."/>
            <person name="Merkel B.J."/>
            <person name="Hornburger P."/>
            <person name="Mueller R.-W."/>
            <person name="Bruemmer F."/>
            <person name="Labrenz M."/>
            <person name="Spormann A.M."/>
            <person name="Op den Camp H."/>
            <person name="Overmann J."/>
            <person name="Amann R."/>
            <person name="Jetten M.S.M."/>
            <person name="Mascher T."/>
            <person name="Medema M.H."/>
            <person name="Devos D.P."/>
            <person name="Kaster A.-K."/>
            <person name="Ovreas L."/>
            <person name="Rohde M."/>
            <person name="Galperin M.Y."/>
            <person name="Jogler C."/>
        </authorList>
    </citation>
    <scope>NUCLEOTIDE SEQUENCE [LARGE SCALE GENOMIC DNA]</scope>
    <source>
        <strain evidence="1 2">V144</strain>
    </source>
</reference>
<dbReference type="InterPro" id="IPR006311">
    <property type="entry name" value="TAT_signal"/>
</dbReference>
<proteinExistence type="predicted"/>
<dbReference type="RefSeq" id="WP_144989087.1">
    <property type="nucleotide sequence ID" value="NZ_CP037920.1"/>
</dbReference>
<dbReference type="AlphaFoldDB" id="A0A517W2M3"/>
<organism evidence="1 2">
    <name type="scientific">Gimesia aquarii</name>
    <dbReference type="NCBI Taxonomy" id="2527964"/>
    <lineage>
        <taxon>Bacteria</taxon>
        <taxon>Pseudomonadati</taxon>
        <taxon>Planctomycetota</taxon>
        <taxon>Planctomycetia</taxon>
        <taxon>Planctomycetales</taxon>
        <taxon>Planctomycetaceae</taxon>
        <taxon>Gimesia</taxon>
    </lineage>
</organism>
<evidence type="ECO:0000313" key="1">
    <source>
        <dbReference type="EMBL" id="QDT99498.1"/>
    </source>
</evidence>
<sequence length="487" mass="53994">MNYKAPDSTDHSRRHFLAASSMGIGSLALSWMLNQDQALAKNPAIRPELLKKHFDLKLKPTHHPPRAKAMISMFMQGGPSHLDMFDPKPMLQKYDGKKFPGDIKYDNAAQASSKVLGSPWKFSKYGECGTELSELLPGLSEVVDDITLIRSMHTGVNNHGQSIYAMHSGRILPGRPTLGSWLTYGLGSESENLPAYIAMVDPGGAPVLGVDNWTNGWLPSLYQGTVIRPKEPRILNLNAPPHLSGKAQEKYLDFLGKLNQRHLNQHPGEDDLSARIASYELAAKMQTAATEALDLSKETKATQAMYGIDRSESAEFGKRCLIARRLIERGVRFVQIMTGNQHWDHHTSMRTSLPRTCKRVDVPSAGLVKDLKMRGLLDETLVHWGGEMGRLPVIQNDAGVAKQGRDHNTYGFSMWLAGGGLKGGMAYGETDDFGHHAVENKVSHSDYHQTLLYLFGLDPERLTFTRNGAEQTLIDKQPSRIVHDIIA</sequence>
<dbReference type="PANTHER" id="PTHR43737">
    <property type="entry name" value="BLL7424 PROTEIN"/>
    <property type="match status" value="1"/>
</dbReference>
<dbReference type="PROSITE" id="PS51318">
    <property type="entry name" value="TAT"/>
    <property type="match status" value="1"/>
</dbReference>
<accession>A0A517W2M3</accession>
<dbReference type="SUPFAM" id="SSF53649">
    <property type="entry name" value="Alkaline phosphatase-like"/>
    <property type="match status" value="1"/>
</dbReference>
<dbReference type="KEGG" id="gaw:V144x_50090"/>
<dbReference type="Pfam" id="PF07394">
    <property type="entry name" value="DUF1501"/>
    <property type="match status" value="1"/>
</dbReference>
<gene>
    <name evidence="1" type="ORF">V144x_50090</name>
</gene>